<organism evidence="1 2">
    <name type="scientific">Asticcacaulis machinosus</name>
    <dbReference type="NCBI Taxonomy" id="2984211"/>
    <lineage>
        <taxon>Bacteria</taxon>
        <taxon>Pseudomonadati</taxon>
        <taxon>Pseudomonadota</taxon>
        <taxon>Alphaproteobacteria</taxon>
        <taxon>Caulobacterales</taxon>
        <taxon>Caulobacteraceae</taxon>
        <taxon>Asticcacaulis</taxon>
    </lineage>
</organism>
<gene>
    <name evidence="1" type="ORF">PQU98_04675</name>
</gene>
<evidence type="ECO:0000313" key="1">
    <source>
        <dbReference type="EMBL" id="MDC7675412.1"/>
    </source>
</evidence>
<reference evidence="1 2" key="1">
    <citation type="submission" date="2023-01" db="EMBL/GenBank/DDBJ databases">
        <title>Novel species of the genus Asticcacaulis isolated from rivers.</title>
        <authorList>
            <person name="Lu H."/>
        </authorList>
    </citation>
    <scope>NUCLEOTIDE SEQUENCE [LARGE SCALE GENOMIC DNA]</scope>
    <source>
        <strain evidence="1 2">LKC15W</strain>
    </source>
</reference>
<dbReference type="EMBL" id="JAQQKV010000001">
    <property type="protein sequence ID" value="MDC7675412.1"/>
    <property type="molecule type" value="Genomic_DNA"/>
</dbReference>
<dbReference type="Proteomes" id="UP001218579">
    <property type="component" value="Unassembled WGS sequence"/>
</dbReference>
<name>A0ABT5HGQ3_9CAUL</name>
<accession>A0ABT5HGQ3</accession>
<keyword evidence="2" id="KW-1185">Reference proteome</keyword>
<comment type="caution">
    <text evidence="1">The sequence shown here is derived from an EMBL/GenBank/DDBJ whole genome shotgun (WGS) entry which is preliminary data.</text>
</comment>
<proteinExistence type="predicted"/>
<sequence>MSAFGKPLLPAVMALKCVHSQWGGGLTLGKIYSGVMAQSQYGDQYVLVRDDRGDHVEFSAFRFEPLNPARRPLFIHLRPSSDQIAYANRVKAGAA</sequence>
<evidence type="ECO:0000313" key="2">
    <source>
        <dbReference type="Proteomes" id="UP001218579"/>
    </source>
</evidence>
<protein>
    <submittedName>
        <fullName evidence="1">Uncharacterized protein</fullName>
    </submittedName>
</protein>
<dbReference type="RefSeq" id="WP_272743719.1">
    <property type="nucleotide sequence ID" value="NZ_JAQQKV010000001.1"/>
</dbReference>